<dbReference type="GO" id="GO:0016877">
    <property type="term" value="F:ligase activity, forming carbon-sulfur bonds"/>
    <property type="evidence" value="ECO:0007669"/>
    <property type="project" value="UniProtKB-ARBA"/>
</dbReference>
<evidence type="ECO:0000313" key="4">
    <source>
        <dbReference type="Proteomes" id="UP000094224"/>
    </source>
</evidence>
<dbReference type="Pfam" id="PF13193">
    <property type="entry name" value="AMP-binding_C"/>
    <property type="match status" value="1"/>
</dbReference>
<evidence type="ECO:0000259" key="2">
    <source>
        <dbReference type="Pfam" id="PF13193"/>
    </source>
</evidence>
<dbReference type="InterPro" id="IPR042099">
    <property type="entry name" value="ANL_N_sf"/>
</dbReference>
<dbReference type="PANTHER" id="PTHR43767">
    <property type="entry name" value="LONG-CHAIN-FATTY-ACID--COA LIGASE"/>
    <property type="match status" value="1"/>
</dbReference>
<dbReference type="SUPFAM" id="SSF56801">
    <property type="entry name" value="Acetyl-CoA synthetase-like"/>
    <property type="match status" value="1"/>
</dbReference>
<dbReference type="AlphaFoldDB" id="A0A1E3SEP4"/>
<dbReference type="InterPro" id="IPR050237">
    <property type="entry name" value="ATP-dep_AMP-bd_enzyme"/>
</dbReference>
<dbReference type="Gene3D" id="3.40.50.12780">
    <property type="entry name" value="N-terminal domain of ligase-like"/>
    <property type="match status" value="1"/>
</dbReference>
<dbReference type="PANTHER" id="PTHR43767:SF7">
    <property type="entry name" value="MEDIUM_LONG-CHAIN-FATTY-ACID--COA LIGASE FADD8"/>
    <property type="match status" value="1"/>
</dbReference>
<sequence>MTTTAATGPNYSSLIVEALTRYPTREAFVLGDRRVTYAEAADTTARIQRVMHDHRVRRGCGVGVLSPNAPEVFMTQAAAFLSGARYSGLHPMGSISDHVFLCDDAEIELLVVHPKFADAAATIAERAGSVRQVLTIGPAGGFPDLLELAGGAAPGPLRALPVDEEEVGWLQYTGGTTGKPKGAMLSHRALVQEVQSLTAAWGLPENPRYLAASPITHAAVLPLLPTLLRGGTVVLQQGFDPDAWLRAVEAEKVNYTFLVPTMLYTLLDRTDPGAADTSSLESLVYGAAPMSAARIKEAQEVFGPVLLQVYGQTECMGMTTSLRKDEHDPVRRPELLASCGRPVPGVEVQLLDDAGSPVADGEIGEIAVRSRNVMNGYWKRPDETAAALRGGWLHTGDMARRADDGFFYMVDRKKDMIVTGGFNVFAKEVEDAIAAHSDVSAVAVIGVPDEKWGEAITAFVVARPDATIDADELIASVRARKGPHQAPKRLEIVSDLPTTAVGKIDKKALRARHWADRSRQIN</sequence>
<protein>
    <submittedName>
        <fullName evidence="3">Acyl-CoA synthetase</fullName>
    </submittedName>
</protein>
<dbReference type="InterPro" id="IPR020845">
    <property type="entry name" value="AMP-binding_CS"/>
</dbReference>
<dbReference type="Proteomes" id="UP000094224">
    <property type="component" value="Unassembled WGS sequence"/>
</dbReference>
<dbReference type="Gene3D" id="3.30.300.30">
    <property type="match status" value="1"/>
</dbReference>
<name>A0A1E3SEP4_9MYCO</name>
<dbReference type="InterPro" id="IPR025110">
    <property type="entry name" value="AMP-bd_C"/>
</dbReference>
<feature type="domain" description="AMP-dependent synthetase/ligase" evidence="1">
    <location>
        <begin position="18"/>
        <end position="378"/>
    </location>
</feature>
<dbReference type="PROSITE" id="PS00455">
    <property type="entry name" value="AMP_BINDING"/>
    <property type="match status" value="1"/>
</dbReference>
<comment type="caution">
    <text evidence="3">The sequence shown here is derived from an EMBL/GenBank/DDBJ whole genome shotgun (WGS) entry which is preliminary data.</text>
</comment>
<feature type="domain" description="AMP-binding enzyme C-terminal" evidence="2">
    <location>
        <begin position="428"/>
        <end position="503"/>
    </location>
</feature>
<evidence type="ECO:0000313" key="3">
    <source>
        <dbReference type="EMBL" id="ODR00634.1"/>
    </source>
</evidence>
<dbReference type="InterPro" id="IPR000873">
    <property type="entry name" value="AMP-dep_synth/lig_dom"/>
</dbReference>
<evidence type="ECO:0000259" key="1">
    <source>
        <dbReference type="Pfam" id="PF00501"/>
    </source>
</evidence>
<organism evidence="3 4">
    <name type="scientific">Mycobacterium sherrisii</name>
    <dbReference type="NCBI Taxonomy" id="243061"/>
    <lineage>
        <taxon>Bacteria</taxon>
        <taxon>Bacillati</taxon>
        <taxon>Actinomycetota</taxon>
        <taxon>Actinomycetes</taxon>
        <taxon>Mycobacteriales</taxon>
        <taxon>Mycobacteriaceae</taxon>
        <taxon>Mycobacterium</taxon>
        <taxon>Mycobacterium simiae complex</taxon>
    </lineage>
</organism>
<dbReference type="RefSeq" id="WP_069402817.1">
    <property type="nucleotide sequence ID" value="NZ_MIHC01000064.1"/>
</dbReference>
<proteinExistence type="predicted"/>
<dbReference type="Pfam" id="PF00501">
    <property type="entry name" value="AMP-binding"/>
    <property type="match status" value="1"/>
</dbReference>
<dbReference type="InterPro" id="IPR045851">
    <property type="entry name" value="AMP-bd_C_sf"/>
</dbReference>
<gene>
    <name evidence="3" type="ORF">BHQ21_24170</name>
</gene>
<dbReference type="EMBL" id="MIHC01000064">
    <property type="protein sequence ID" value="ODR00634.1"/>
    <property type="molecule type" value="Genomic_DNA"/>
</dbReference>
<accession>A0A1E3SEP4</accession>
<keyword evidence="4" id="KW-1185">Reference proteome</keyword>
<reference evidence="4" key="1">
    <citation type="submission" date="2016-09" db="EMBL/GenBank/DDBJ databases">
        <authorList>
            <person name="Greninger A.L."/>
            <person name="Jerome K.R."/>
            <person name="Mcnair B."/>
            <person name="Wallis C."/>
            <person name="Fang F."/>
        </authorList>
    </citation>
    <scope>NUCLEOTIDE SEQUENCE [LARGE SCALE GENOMIC DNA]</scope>
    <source>
        <strain evidence="4">BC1_M4</strain>
    </source>
</reference>